<evidence type="ECO:0000256" key="6">
    <source>
        <dbReference type="SAM" id="Phobius"/>
    </source>
</evidence>
<feature type="transmembrane region" description="Helical" evidence="6">
    <location>
        <begin position="204"/>
        <end position="226"/>
    </location>
</feature>
<sequence>MKAAGRGLMLAVVRWVVTLGALVLVFRVLGTEAIVTQLRAVSLPWLVMAVGALTLQIALSAARWRITAGAVGLQVGRGQALREYYLSVLGNTVLPGGVLGDLGRIARLRHQAGVGRAAQSVVIERLAGQIALFAVTGLGAVAWFWPHPAALAGAIALVAGGYGMIVVIRNAGQRPASQPTGRIGRMLRLLADAWVSPGVWRRQLWLSLAILACNLGGFWAAAQAVGLTLGPVAAIFVIPLALSAMLIPLSVNGWGLREGAAAAIWPLAGAAPSHAVAASVVFGIAALLAALPGIVALRAPLKAT</sequence>
<feature type="transmembrane region" description="Helical" evidence="6">
    <location>
        <begin position="275"/>
        <end position="297"/>
    </location>
</feature>
<protein>
    <submittedName>
        <fullName evidence="7">Uncharacterized membrane protein YbhN, UPF0104 family</fullName>
    </submittedName>
</protein>
<dbReference type="OrthoDB" id="9126302at2"/>
<evidence type="ECO:0000256" key="5">
    <source>
        <dbReference type="ARBA" id="ARBA00023136"/>
    </source>
</evidence>
<dbReference type="AlphaFoldDB" id="A0A1H2ZCA3"/>
<dbReference type="PANTHER" id="PTHR40277:SF1">
    <property type="entry name" value="BLL5419 PROTEIN"/>
    <property type="match status" value="1"/>
</dbReference>
<keyword evidence="3 6" id="KW-0812">Transmembrane</keyword>
<dbReference type="PANTHER" id="PTHR40277">
    <property type="entry name" value="BLL5419 PROTEIN"/>
    <property type="match status" value="1"/>
</dbReference>
<dbReference type="InterPro" id="IPR022791">
    <property type="entry name" value="L-PG_synthase/AglD"/>
</dbReference>
<evidence type="ECO:0000313" key="8">
    <source>
        <dbReference type="Proteomes" id="UP000198539"/>
    </source>
</evidence>
<keyword evidence="2" id="KW-1003">Cell membrane</keyword>
<evidence type="ECO:0000256" key="3">
    <source>
        <dbReference type="ARBA" id="ARBA00022692"/>
    </source>
</evidence>
<organism evidence="7 8">
    <name type="scientific">Roseicitreum antarcticum</name>
    <dbReference type="NCBI Taxonomy" id="564137"/>
    <lineage>
        <taxon>Bacteria</taxon>
        <taxon>Pseudomonadati</taxon>
        <taxon>Pseudomonadota</taxon>
        <taxon>Alphaproteobacteria</taxon>
        <taxon>Rhodobacterales</taxon>
        <taxon>Paracoccaceae</taxon>
        <taxon>Roseicitreum</taxon>
    </lineage>
</organism>
<feature type="transmembrane region" description="Helical" evidence="6">
    <location>
        <begin position="42"/>
        <end position="64"/>
    </location>
</feature>
<proteinExistence type="predicted"/>
<evidence type="ECO:0000256" key="2">
    <source>
        <dbReference type="ARBA" id="ARBA00022475"/>
    </source>
</evidence>
<dbReference type="STRING" id="564137.SAMN04488238_105331"/>
<feature type="transmembrane region" description="Helical" evidence="6">
    <location>
        <begin position="151"/>
        <end position="168"/>
    </location>
</feature>
<name>A0A1H2ZCA3_9RHOB</name>
<dbReference type="Proteomes" id="UP000198539">
    <property type="component" value="Unassembled WGS sequence"/>
</dbReference>
<reference evidence="7 8" key="1">
    <citation type="submission" date="2016-10" db="EMBL/GenBank/DDBJ databases">
        <authorList>
            <person name="de Groot N.N."/>
        </authorList>
    </citation>
    <scope>NUCLEOTIDE SEQUENCE [LARGE SCALE GENOMIC DNA]</scope>
    <source>
        <strain evidence="7 8">CGMCC 1.8894</strain>
    </source>
</reference>
<keyword evidence="4 6" id="KW-1133">Transmembrane helix</keyword>
<accession>A0A1H2ZCA3</accession>
<dbReference type="GO" id="GO:0005886">
    <property type="term" value="C:plasma membrane"/>
    <property type="evidence" value="ECO:0007669"/>
    <property type="project" value="UniProtKB-SubCell"/>
</dbReference>
<feature type="transmembrane region" description="Helical" evidence="6">
    <location>
        <begin position="126"/>
        <end position="145"/>
    </location>
</feature>
<comment type="subcellular location">
    <subcellularLocation>
        <location evidence="1">Cell membrane</location>
        <topology evidence="1">Multi-pass membrane protein</topology>
    </subcellularLocation>
</comment>
<evidence type="ECO:0000313" key="7">
    <source>
        <dbReference type="EMBL" id="SDX15122.1"/>
    </source>
</evidence>
<dbReference type="Pfam" id="PF03706">
    <property type="entry name" value="LPG_synthase_TM"/>
    <property type="match status" value="1"/>
</dbReference>
<evidence type="ECO:0000256" key="1">
    <source>
        <dbReference type="ARBA" id="ARBA00004651"/>
    </source>
</evidence>
<keyword evidence="5 6" id="KW-0472">Membrane</keyword>
<feature type="transmembrane region" description="Helical" evidence="6">
    <location>
        <begin position="84"/>
        <end position="105"/>
    </location>
</feature>
<dbReference type="EMBL" id="FNOM01000005">
    <property type="protein sequence ID" value="SDX15122.1"/>
    <property type="molecule type" value="Genomic_DNA"/>
</dbReference>
<evidence type="ECO:0000256" key="4">
    <source>
        <dbReference type="ARBA" id="ARBA00022989"/>
    </source>
</evidence>
<feature type="transmembrane region" description="Helical" evidence="6">
    <location>
        <begin position="232"/>
        <end position="254"/>
    </location>
</feature>
<gene>
    <name evidence="7" type="ORF">SAMN04488238_105331</name>
</gene>
<feature type="transmembrane region" description="Helical" evidence="6">
    <location>
        <begin position="12"/>
        <end position="30"/>
    </location>
</feature>
<keyword evidence="8" id="KW-1185">Reference proteome</keyword>